<evidence type="ECO:0008006" key="4">
    <source>
        <dbReference type="Google" id="ProtNLM"/>
    </source>
</evidence>
<gene>
    <name evidence="3" type="ORF">TOLI1172_LOCUS9586</name>
</gene>
<name>A0A7S1EUV6_9RHOD</name>
<feature type="region of interest" description="Disordered" evidence="1">
    <location>
        <begin position="21"/>
        <end position="51"/>
    </location>
</feature>
<feature type="transmembrane region" description="Helical" evidence="2">
    <location>
        <begin position="93"/>
        <end position="115"/>
    </location>
</feature>
<feature type="compositionally biased region" description="Polar residues" evidence="1">
    <location>
        <begin position="23"/>
        <end position="51"/>
    </location>
</feature>
<keyword evidence="2" id="KW-1133">Transmembrane helix</keyword>
<feature type="transmembrane region" description="Helical" evidence="2">
    <location>
        <begin position="196"/>
        <end position="219"/>
    </location>
</feature>
<dbReference type="EMBL" id="HBFP01013257">
    <property type="protein sequence ID" value="CAD8825187.1"/>
    <property type="molecule type" value="Transcribed_RNA"/>
</dbReference>
<feature type="transmembrane region" description="Helical" evidence="2">
    <location>
        <begin position="121"/>
        <end position="143"/>
    </location>
</feature>
<organism evidence="3">
    <name type="scientific">Timspurckia oligopyrenoides</name>
    <dbReference type="NCBI Taxonomy" id="708627"/>
    <lineage>
        <taxon>Eukaryota</taxon>
        <taxon>Rhodophyta</taxon>
        <taxon>Bangiophyceae</taxon>
        <taxon>Porphyridiales</taxon>
        <taxon>Porphyridiaceae</taxon>
        <taxon>Timspurckia</taxon>
    </lineage>
</organism>
<protein>
    <recommendedName>
        <fullName evidence="4">Secretory carrier membrane protein</fullName>
    </recommendedName>
</protein>
<evidence type="ECO:0000256" key="2">
    <source>
        <dbReference type="SAM" id="Phobius"/>
    </source>
</evidence>
<reference evidence="3" key="1">
    <citation type="submission" date="2021-01" db="EMBL/GenBank/DDBJ databases">
        <authorList>
            <person name="Corre E."/>
            <person name="Pelletier E."/>
            <person name="Niang G."/>
            <person name="Scheremetjew M."/>
            <person name="Finn R."/>
            <person name="Kale V."/>
            <person name="Holt S."/>
            <person name="Cochrane G."/>
            <person name="Meng A."/>
            <person name="Brown T."/>
            <person name="Cohen L."/>
        </authorList>
    </citation>
    <scope>NUCLEOTIDE SEQUENCE</scope>
    <source>
        <strain evidence="3">CCMP3278</strain>
    </source>
</reference>
<proteinExistence type="predicted"/>
<sequence length="256" mass="29407">MDWIGQKALESQFEGIGRDLGLSSDQPNQARSSKWSVFGNSSTNPDSTPNESAIQIDHEPNNFPFPPVFKFFYVDLSILTNESILSCLYKSRLLLAFQLTALILNVISNLIILCLGVHNGWIWFLLSILFCAGFSHAAVWNYAMAFRGVRFNPVSHNVMRNSMYFYSGMLIVGLFYSLAGILNWNGWTRFVTAKIFYYKLTTVVESTFWMMIIGYQIFVMVEYYRLEDKVNEANEVRVNSLEEVRNRYANGSNNRV</sequence>
<keyword evidence="2" id="KW-0812">Transmembrane</keyword>
<keyword evidence="2" id="KW-0472">Membrane</keyword>
<accession>A0A7S1EUV6</accession>
<feature type="transmembrane region" description="Helical" evidence="2">
    <location>
        <begin position="164"/>
        <end position="184"/>
    </location>
</feature>
<dbReference type="AlphaFoldDB" id="A0A7S1EUV6"/>
<evidence type="ECO:0000313" key="3">
    <source>
        <dbReference type="EMBL" id="CAD8825187.1"/>
    </source>
</evidence>
<evidence type="ECO:0000256" key="1">
    <source>
        <dbReference type="SAM" id="MobiDB-lite"/>
    </source>
</evidence>